<dbReference type="EnsemblMetazoa" id="AALFPA23_004070.R4847">
    <property type="protein sequence ID" value="AALFPA23_004070.P4847"/>
    <property type="gene ID" value="AALFPA23_004070"/>
</dbReference>
<reference evidence="7" key="2">
    <citation type="submission" date="2025-05" db="UniProtKB">
        <authorList>
            <consortium name="EnsemblMetazoa"/>
        </authorList>
    </citation>
    <scope>IDENTIFICATION</scope>
    <source>
        <strain evidence="7">Foshan</strain>
    </source>
</reference>
<dbReference type="AlphaFoldDB" id="A0A182HFI8"/>
<feature type="domain" description="Lipase" evidence="6">
    <location>
        <begin position="62"/>
        <end position="301"/>
    </location>
</feature>
<evidence type="ECO:0000256" key="4">
    <source>
        <dbReference type="RuleBase" id="RU004262"/>
    </source>
</evidence>
<comment type="similarity">
    <text evidence="2 4">Belongs to the AB hydrolase superfamily. Lipase family.</text>
</comment>
<keyword evidence="8" id="KW-1185">Reference proteome</keyword>
<sequence length="338" mass="36715">MKFLLKIAVLALLGDRAFAGLLNIFTADTDFDAAQLMDSLFGALANGTKVILNGGSTGNPLSVDITFWCGNRNNPNLVQTMVNDSSMASKISKSKPLVFIIHGWLDNRSRNWIKDMTADYLKYFDTNVCVVDWGNLAIFGYYMAFQHTFTVAKYVSEFITSVSSSGIALKDITLVGHSMGAQIAGNAGSALGGQLGAIYGLDPASPLFKMPFDIGTSKRLDKSDAKYVQMIITSRCFWGVCVADGHENFYPNYGMVPQPNCAIPLFSNAEVAEPITCSHVHAYTLFRLALNPKNVYTGNTCPTCLLGLLGQKSKMGVYSSRVAGDYYLLTGITSPYTI</sequence>
<dbReference type="PANTHER" id="PTHR11610">
    <property type="entry name" value="LIPASE"/>
    <property type="match status" value="1"/>
</dbReference>
<evidence type="ECO:0000256" key="3">
    <source>
        <dbReference type="ARBA" id="ARBA00022525"/>
    </source>
</evidence>
<dbReference type="GO" id="GO:0016298">
    <property type="term" value="F:lipase activity"/>
    <property type="evidence" value="ECO:0007669"/>
    <property type="project" value="InterPro"/>
</dbReference>
<feature type="signal peptide" evidence="5">
    <location>
        <begin position="1"/>
        <end position="19"/>
    </location>
</feature>
<evidence type="ECO:0000256" key="1">
    <source>
        <dbReference type="ARBA" id="ARBA00004613"/>
    </source>
</evidence>
<evidence type="ECO:0000256" key="2">
    <source>
        <dbReference type="ARBA" id="ARBA00010701"/>
    </source>
</evidence>
<dbReference type="GO" id="GO:0005615">
    <property type="term" value="C:extracellular space"/>
    <property type="evidence" value="ECO:0007669"/>
    <property type="project" value="TreeGrafter"/>
</dbReference>
<dbReference type="InterPro" id="IPR029058">
    <property type="entry name" value="AB_hydrolase_fold"/>
</dbReference>
<dbReference type="InterPro" id="IPR000734">
    <property type="entry name" value="TAG_lipase"/>
</dbReference>
<comment type="subcellular location">
    <subcellularLocation>
        <location evidence="1">Secreted</location>
    </subcellularLocation>
</comment>
<protein>
    <recommendedName>
        <fullName evidence="6">Lipase domain-containing protein</fullName>
    </recommendedName>
</protein>
<dbReference type="SUPFAM" id="SSF53474">
    <property type="entry name" value="alpha/beta-Hydrolases"/>
    <property type="match status" value="1"/>
</dbReference>
<proteinExistence type="inferred from homology"/>
<evidence type="ECO:0000313" key="7">
    <source>
        <dbReference type="EnsemblMetazoa" id="AALFPA23_004070.P4847"/>
    </source>
</evidence>
<organism evidence="7 8">
    <name type="scientific">Aedes albopictus</name>
    <name type="common">Asian tiger mosquito</name>
    <name type="synonym">Stegomyia albopicta</name>
    <dbReference type="NCBI Taxonomy" id="7160"/>
    <lineage>
        <taxon>Eukaryota</taxon>
        <taxon>Metazoa</taxon>
        <taxon>Ecdysozoa</taxon>
        <taxon>Arthropoda</taxon>
        <taxon>Hexapoda</taxon>
        <taxon>Insecta</taxon>
        <taxon>Pterygota</taxon>
        <taxon>Neoptera</taxon>
        <taxon>Endopterygota</taxon>
        <taxon>Diptera</taxon>
        <taxon>Nematocera</taxon>
        <taxon>Culicoidea</taxon>
        <taxon>Culicidae</taxon>
        <taxon>Culicinae</taxon>
        <taxon>Aedini</taxon>
        <taxon>Aedes</taxon>
        <taxon>Stegomyia</taxon>
    </lineage>
</organism>
<dbReference type="Proteomes" id="UP000069940">
    <property type="component" value="Unassembled WGS sequence"/>
</dbReference>
<dbReference type="Gene3D" id="3.40.50.1820">
    <property type="entry name" value="alpha/beta hydrolase"/>
    <property type="match status" value="1"/>
</dbReference>
<dbReference type="InterPro" id="IPR013818">
    <property type="entry name" value="Lipase"/>
</dbReference>
<accession>A0A182HFI8</accession>
<dbReference type="Pfam" id="PF00151">
    <property type="entry name" value="Lipase"/>
    <property type="match status" value="1"/>
</dbReference>
<evidence type="ECO:0000256" key="5">
    <source>
        <dbReference type="SAM" id="SignalP"/>
    </source>
</evidence>
<keyword evidence="5" id="KW-0732">Signal</keyword>
<dbReference type="PRINTS" id="PR00821">
    <property type="entry name" value="TAGLIPASE"/>
</dbReference>
<evidence type="ECO:0000313" key="8">
    <source>
        <dbReference type="Proteomes" id="UP000069940"/>
    </source>
</evidence>
<name>A0A182HFI8_AEDAL</name>
<feature type="chain" id="PRO_5011377477" description="Lipase domain-containing protein" evidence="5">
    <location>
        <begin position="20"/>
        <end position="338"/>
    </location>
</feature>
<reference evidence="8" key="1">
    <citation type="journal article" date="2015" name="Proc. Natl. Acad. Sci. U.S.A.">
        <title>Genome sequence of the Asian Tiger mosquito, Aedes albopictus, reveals insights into its biology, genetics, and evolution.</title>
        <authorList>
            <person name="Chen X.G."/>
            <person name="Jiang X."/>
            <person name="Gu J."/>
            <person name="Xu M."/>
            <person name="Wu Y."/>
            <person name="Deng Y."/>
            <person name="Zhang C."/>
            <person name="Bonizzoni M."/>
            <person name="Dermauw W."/>
            <person name="Vontas J."/>
            <person name="Armbruster P."/>
            <person name="Huang X."/>
            <person name="Yang Y."/>
            <person name="Zhang H."/>
            <person name="He W."/>
            <person name="Peng H."/>
            <person name="Liu Y."/>
            <person name="Wu K."/>
            <person name="Chen J."/>
            <person name="Lirakis M."/>
            <person name="Topalis P."/>
            <person name="Van Leeuwen T."/>
            <person name="Hall A.B."/>
            <person name="Jiang X."/>
            <person name="Thorpe C."/>
            <person name="Mueller R.L."/>
            <person name="Sun C."/>
            <person name="Waterhouse R.M."/>
            <person name="Yan G."/>
            <person name="Tu Z.J."/>
            <person name="Fang X."/>
            <person name="James A.A."/>
        </authorList>
    </citation>
    <scope>NUCLEOTIDE SEQUENCE [LARGE SCALE GENOMIC DNA]</scope>
    <source>
        <strain evidence="8">Foshan</strain>
    </source>
</reference>
<dbReference type="GO" id="GO:0016042">
    <property type="term" value="P:lipid catabolic process"/>
    <property type="evidence" value="ECO:0007669"/>
    <property type="project" value="TreeGrafter"/>
</dbReference>
<evidence type="ECO:0000259" key="6">
    <source>
        <dbReference type="Pfam" id="PF00151"/>
    </source>
</evidence>
<dbReference type="PANTHER" id="PTHR11610:SF178">
    <property type="entry name" value="LIPASE MEMBER H-A-LIKE PROTEIN"/>
    <property type="match status" value="1"/>
</dbReference>
<keyword evidence="3" id="KW-0964">Secreted</keyword>